<comment type="caution">
    <text evidence="1">The sequence shown here is derived from an EMBL/GenBank/DDBJ whole genome shotgun (WGS) entry which is preliminary data.</text>
</comment>
<accession>A0A833RY92</accession>
<dbReference type="EMBL" id="WNWW01000353">
    <property type="protein sequence ID" value="KAF3425806.1"/>
    <property type="molecule type" value="Genomic_DNA"/>
</dbReference>
<evidence type="ECO:0000313" key="1">
    <source>
        <dbReference type="EMBL" id="KAF3425806.1"/>
    </source>
</evidence>
<keyword evidence="2" id="KW-1185">Reference proteome</keyword>
<organism evidence="1 2">
    <name type="scientific">Frieseomelitta varia</name>
    <dbReference type="NCBI Taxonomy" id="561572"/>
    <lineage>
        <taxon>Eukaryota</taxon>
        <taxon>Metazoa</taxon>
        <taxon>Ecdysozoa</taxon>
        <taxon>Arthropoda</taxon>
        <taxon>Hexapoda</taxon>
        <taxon>Insecta</taxon>
        <taxon>Pterygota</taxon>
        <taxon>Neoptera</taxon>
        <taxon>Endopterygota</taxon>
        <taxon>Hymenoptera</taxon>
        <taxon>Apocrita</taxon>
        <taxon>Aculeata</taxon>
        <taxon>Apoidea</taxon>
        <taxon>Anthophila</taxon>
        <taxon>Apidae</taxon>
        <taxon>Frieseomelitta</taxon>
    </lineage>
</organism>
<reference evidence="1" key="1">
    <citation type="submission" date="2019-11" db="EMBL/GenBank/DDBJ databases">
        <title>The nuclear and mitochondrial genomes of Frieseomelitta varia - a highly eusocial stingless bee (Meliponini) with a permanently sterile worker caste.</title>
        <authorList>
            <person name="Freitas F.C.P."/>
            <person name="Lourenco A.P."/>
            <person name="Nunes F.M.F."/>
            <person name="Paschoal A.R."/>
            <person name="Abreu F.C.P."/>
            <person name="Barbin F.O."/>
            <person name="Bataglia L."/>
            <person name="Cardoso-Junior C.A.M."/>
            <person name="Cervoni M.S."/>
            <person name="Silva S.R."/>
            <person name="Dalarmi F."/>
            <person name="Del Lama M.A."/>
            <person name="Depintor T.S."/>
            <person name="Ferreira K.M."/>
            <person name="Goria P.S."/>
            <person name="Jaskot M.C."/>
            <person name="Lago D.C."/>
            <person name="Luna-Lucena D."/>
            <person name="Moda L.M."/>
            <person name="Nascimento L."/>
            <person name="Pedrino M."/>
            <person name="Rabico F.O."/>
            <person name="Sanches F.C."/>
            <person name="Santos D.E."/>
            <person name="Santos C.G."/>
            <person name="Vieira J."/>
            <person name="Lopes T.F."/>
            <person name="Barchuk A.R."/>
            <person name="Hartfelder K."/>
            <person name="Simoes Z.L.P."/>
            <person name="Bitondi M.M.G."/>
            <person name="Pinheiro D.G."/>
        </authorList>
    </citation>
    <scope>NUCLEOTIDE SEQUENCE</scope>
    <source>
        <strain evidence="1">USP_RPSP 00005682</strain>
        <tissue evidence="1">Whole individual</tissue>
    </source>
</reference>
<proteinExistence type="predicted"/>
<dbReference type="AlphaFoldDB" id="A0A833RY92"/>
<sequence length="65" mass="7274">PTLADGIRVKAIVNQRIGSKVPAPAGKERRYSPRDRICSGISFGNSWGQNRYNPMADFHEQDTRS</sequence>
<gene>
    <name evidence="1" type="ORF">E2986_12946</name>
</gene>
<protein>
    <submittedName>
        <fullName evidence="1">Uncharacterized protein</fullName>
    </submittedName>
</protein>
<name>A0A833RY92_9HYME</name>
<dbReference type="Proteomes" id="UP000655588">
    <property type="component" value="Unassembled WGS sequence"/>
</dbReference>
<feature type="non-terminal residue" evidence="1">
    <location>
        <position position="1"/>
    </location>
</feature>
<evidence type="ECO:0000313" key="2">
    <source>
        <dbReference type="Proteomes" id="UP000655588"/>
    </source>
</evidence>